<name>A0AAD4MMY6_9BILA</name>
<feature type="transmembrane region" description="Helical" evidence="1">
    <location>
        <begin position="83"/>
        <end position="103"/>
    </location>
</feature>
<organism evidence="3 4">
    <name type="scientific">Ditylenchus destructor</name>
    <dbReference type="NCBI Taxonomy" id="166010"/>
    <lineage>
        <taxon>Eukaryota</taxon>
        <taxon>Metazoa</taxon>
        <taxon>Ecdysozoa</taxon>
        <taxon>Nematoda</taxon>
        <taxon>Chromadorea</taxon>
        <taxon>Rhabditida</taxon>
        <taxon>Tylenchina</taxon>
        <taxon>Tylenchomorpha</taxon>
        <taxon>Sphaerularioidea</taxon>
        <taxon>Anguinidae</taxon>
        <taxon>Anguininae</taxon>
        <taxon>Ditylenchus</taxon>
    </lineage>
</organism>
<keyword evidence="3" id="KW-0378">Hydrolase</keyword>
<dbReference type="AlphaFoldDB" id="A0AAD4MMY6"/>
<dbReference type="PANTHER" id="PTHR43863:SF2">
    <property type="entry name" value="MALTASE-GLUCOAMYLASE"/>
    <property type="match status" value="1"/>
</dbReference>
<keyword evidence="1" id="KW-0812">Transmembrane</keyword>
<dbReference type="Pfam" id="PF21365">
    <property type="entry name" value="Glyco_hydro_31_3rd"/>
    <property type="match status" value="1"/>
</dbReference>
<evidence type="ECO:0000313" key="3">
    <source>
        <dbReference type="EMBL" id="KAI1695465.1"/>
    </source>
</evidence>
<gene>
    <name evidence="3" type="ORF">DdX_19564</name>
</gene>
<accession>A0AAD4MMY6</accession>
<dbReference type="GO" id="GO:0016787">
    <property type="term" value="F:hydrolase activity"/>
    <property type="evidence" value="ECO:0007669"/>
    <property type="project" value="UniProtKB-KW"/>
</dbReference>
<evidence type="ECO:0000313" key="4">
    <source>
        <dbReference type="Proteomes" id="UP001201812"/>
    </source>
</evidence>
<evidence type="ECO:0000259" key="2">
    <source>
        <dbReference type="Pfam" id="PF21365"/>
    </source>
</evidence>
<sequence>MWWMSDLPEALNCSDQFLVGDRLLVAPVMVETATNRTVFLPEGKWRDVNWGTEFEGPKTIQVDAPLKTLPLFERFDSQTSDTWIVKVSMTLLLIACFVHVLTIV</sequence>
<protein>
    <submittedName>
        <fullName evidence="3">Glycosyl hydrolases family 31 domain-containing protein</fullName>
    </submittedName>
</protein>
<keyword evidence="1" id="KW-0472">Membrane</keyword>
<dbReference type="PANTHER" id="PTHR43863">
    <property type="entry name" value="HYDROLASE, PUTATIVE (AFU_ORTHOLOGUE AFUA_1G03140)-RELATED"/>
    <property type="match status" value="1"/>
</dbReference>
<keyword evidence="4" id="KW-1185">Reference proteome</keyword>
<dbReference type="InterPro" id="IPR051816">
    <property type="entry name" value="Glycosyl_Hydrolase_31"/>
</dbReference>
<proteinExistence type="predicted"/>
<dbReference type="SUPFAM" id="SSF51011">
    <property type="entry name" value="Glycosyl hydrolase domain"/>
    <property type="match status" value="1"/>
</dbReference>
<dbReference type="InterPro" id="IPR048395">
    <property type="entry name" value="Glyco_hydro_31_C"/>
</dbReference>
<dbReference type="Gene3D" id="2.60.40.1180">
    <property type="entry name" value="Golgi alpha-mannosidase II"/>
    <property type="match status" value="1"/>
</dbReference>
<dbReference type="EMBL" id="JAKKPZ010000401">
    <property type="protein sequence ID" value="KAI1695465.1"/>
    <property type="molecule type" value="Genomic_DNA"/>
</dbReference>
<comment type="caution">
    <text evidence="3">The sequence shown here is derived from an EMBL/GenBank/DDBJ whole genome shotgun (WGS) entry which is preliminary data.</text>
</comment>
<reference evidence="3" key="1">
    <citation type="submission" date="2022-01" db="EMBL/GenBank/DDBJ databases">
        <title>Genome Sequence Resource for Two Populations of Ditylenchus destructor, the Migratory Endoparasitic Phytonematode.</title>
        <authorList>
            <person name="Zhang H."/>
            <person name="Lin R."/>
            <person name="Xie B."/>
        </authorList>
    </citation>
    <scope>NUCLEOTIDE SEQUENCE</scope>
    <source>
        <strain evidence="3">BazhouSP</strain>
    </source>
</reference>
<keyword evidence="1" id="KW-1133">Transmembrane helix</keyword>
<feature type="domain" description="Glycosyl hydrolase family 31 C-terminal" evidence="2">
    <location>
        <begin position="6"/>
        <end position="74"/>
    </location>
</feature>
<dbReference type="Proteomes" id="UP001201812">
    <property type="component" value="Unassembled WGS sequence"/>
</dbReference>
<evidence type="ECO:0000256" key="1">
    <source>
        <dbReference type="SAM" id="Phobius"/>
    </source>
</evidence>
<dbReference type="InterPro" id="IPR013780">
    <property type="entry name" value="Glyco_hydro_b"/>
</dbReference>